<evidence type="ECO:0000256" key="5">
    <source>
        <dbReference type="SAM" id="MobiDB-lite"/>
    </source>
</evidence>
<keyword evidence="4" id="KW-0539">Nucleus</keyword>
<dbReference type="GO" id="GO:0005634">
    <property type="term" value="C:nucleus"/>
    <property type="evidence" value="ECO:0007669"/>
    <property type="project" value="UniProtKB-SubCell"/>
</dbReference>
<dbReference type="PRINTS" id="PR00925">
    <property type="entry name" value="NONHISHMG17"/>
</dbReference>
<dbReference type="PANTHER" id="PTHR23087:SF12">
    <property type="entry name" value="NON-HISTONE CHROMOSOMAL PROTEIN HMG-14"/>
    <property type="match status" value="1"/>
</dbReference>
<feature type="region of interest" description="Disordered" evidence="5">
    <location>
        <begin position="1"/>
        <end position="155"/>
    </location>
</feature>
<comment type="similarity">
    <text evidence="2">Belongs to the HMGN family.</text>
</comment>
<dbReference type="AlphaFoldDB" id="A0A9B0TVF3"/>
<sequence length="207" mass="22515">MPKRKVSLAEGAVNERSKRRLARLTAKPAPAKMQSKSKKTTAGNDKSTDKNVLTNEKREANGKQAEMANQETKDLPAEKGETKSKGCPASDEAGEKKQARNSVGLHSGFPAEQPPELHAPSGATLPKSGNPGALEGCQEPGPHHPPPRESLHSGQFGSHWDVLKLHELLPKISFVPPFPPQSNIEQLAIKSYVTLNAKYVKTHKELW</sequence>
<dbReference type="RefSeq" id="XP_006872136.1">
    <property type="nucleotide sequence ID" value="XM_006872074.1"/>
</dbReference>
<feature type="compositionally biased region" description="Polar residues" evidence="5">
    <location>
        <begin position="40"/>
        <end position="54"/>
    </location>
</feature>
<dbReference type="OrthoDB" id="9634157at2759"/>
<evidence type="ECO:0000256" key="4">
    <source>
        <dbReference type="ARBA" id="ARBA00023242"/>
    </source>
</evidence>
<gene>
    <name evidence="7" type="primary">LOC102815505</name>
</gene>
<protein>
    <submittedName>
        <fullName evidence="7">Uncharacterized protein LOC102815505</fullName>
    </submittedName>
</protein>
<accession>A0A9B0TVF3</accession>
<dbReference type="GO" id="GO:0006325">
    <property type="term" value="P:chromatin organization"/>
    <property type="evidence" value="ECO:0007669"/>
    <property type="project" value="TreeGrafter"/>
</dbReference>
<dbReference type="Proteomes" id="UP000504623">
    <property type="component" value="Unplaced"/>
</dbReference>
<evidence type="ECO:0000256" key="3">
    <source>
        <dbReference type="ARBA" id="ARBA00023125"/>
    </source>
</evidence>
<keyword evidence="3" id="KW-0238">DNA-binding</keyword>
<dbReference type="SMART" id="SM00527">
    <property type="entry name" value="HMG17"/>
    <property type="match status" value="1"/>
</dbReference>
<dbReference type="GeneID" id="102815505"/>
<dbReference type="PANTHER" id="PTHR23087">
    <property type="entry name" value="NONHISTONE CHROMOSOMAL PROTEIN HMG"/>
    <property type="match status" value="1"/>
</dbReference>
<evidence type="ECO:0000313" key="6">
    <source>
        <dbReference type="Proteomes" id="UP000504623"/>
    </source>
</evidence>
<dbReference type="Pfam" id="PF01101">
    <property type="entry name" value="HMG14_17"/>
    <property type="match status" value="1"/>
</dbReference>
<organism evidence="6 7">
    <name type="scientific">Chrysochloris asiatica</name>
    <name type="common">Cape golden mole</name>
    <dbReference type="NCBI Taxonomy" id="185453"/>
    <lineage>
        <taxon>Eukaryota</taxon>
        <taxon>Metazoa</taxon>
        <taxon>Chordata</taxon>
        <taxon>Craniata</taxon>
        <taxon>Vertebrata</taxon>
        <taxon>Euteleostomi</taxon>
        <taxon>Mammalia</taxon>
        <taxon>Eutheria</taxon>
        <taxon>Afrotheria</taxon>
        <taxon>Chrysochloridae</taxon>
        <taxon>Chrysochlorinae</taxon>
        <taxon>Chrysochloris</taxon>
    </lineage>
</organism>
<comment type="subcellular location">
    <subcellularLocation>
        <location evidence="1">Nucleus</location>
    </subcellularLocation>
</comment>
<evidence type="ECO:0000256" key="1">
    <source>
        <dbReference type="ARBA" id="ARBA00004123"/>
    </source>
</evidence>
<dbReference type="InterPro" id="IPR000079">
    <property type="entry name" value="HMGN_fam"/>
</dbReference>
<feature type="compositionally biased region" description="Basic and acidic residues" evidence="5">
    <location>
        <begin position="71"/>
        <end position="84"/>
    </location>
</feature>
<dbReference type="GO" id="GO:0031492">
    <property type="term" value="F:nucleosomal DNA binding"/>
    <property type="evidence" value="ECO:0007669"/>
    <property type="project" value="InterPro"/>
</dbReference>
<reference evidence="7" key="1">
    <citation type="submission" date="2025-08" db="UniProtKB">
        <authorList>
            <consortium name="RefSeq"/>
        </authorList>
    </citation>
    <scope>IDENTIFICATION</scope>
    <source>
        <tissue evidence="7">Spleen</tissue>
    </source>
</reference>
<proteinExistence type="inferred from homology"/>
<evidence type="ECO:0000313" key="7">
    <source>
        <dbReference type="RefSeq" id="XP_006872136.1"/>
    </source>
</evidence>
<keyword evidence="6" id="KW-1185">Reference proteome</keyword>
<evidence type="ECO:0000256" key="2">
    <source>
        <dbReference type="ARBA" id="ARBA00007696"/>
    </source>
</evidence>
<name>A0A9B0TVF3_CHRAS</name>
<dbReference type="GO" id="GO:0000785">
    <property type="term" value="C:chromatin"/>
    <property type="evidence" value="ECO:0007669"/>
    <property type="project" value="InterPro"/>
</dbReference>